<evidence type="ECO:0000256" key="9">
    <source>
        <dbReference type="ARBA" id="ARBA00047671"/>
    </source>
</evidence>
<dbReference type="PROSITE" id="PS50862">
    <property type="entry name" value="AA_TRNA_LIGASE_II"/>
    <property type="match status" value="1"/>
</dbReference>
<dbReference type="CDD" id="cd00779">
    <property type="entry name" value="ProRS_core_prok"/>
    <property type="match status" value="1"/>
</dbReference>
<dbReference type="InterPro" id="IPR050062">
    <property type="entry name" value="Pro-tRNA_synthetase"/>
</dbReference>
<dbReference type="Pfam" id="PF00587">
    <property type="entry name" value="tRNA-synt_2b"/>
    <property type="match status" value="1"/>
</dbReference>
<evidence type="ECO:0000256" key="2">
    <source>
        <dbReference type="ARBA" id="ARBA00019110"/>
    </source>
</evidence>
<dbReference type="InterPro" id="IPR002314">
    <property type="entry name" value="aa-tRNA-synt_IIb"/>
</dbReference>
<dbReference type="SUPFAM" id="SSF52954">
    <property type="entry name" value="Class II aaRS ABD-related"/>
    <property type="match status" value="1"/>
</dbReference>
<dbReference type="GO" id="GO:0006433">
    <property type="term" value="P:prolyl-tRNA aminoacylation"/>
    <property type="evidence" value="ECO:0007669"/>
    <property type="project" value="InterPro"/>
</dbReference>
<evidence type="ECO:0000256" key="8">
    <source>
        <dbReference type="ARBA" id="ARBA00029731"/>
    </source>
</evidence>
<dbReference type="PANTHER" id="PTHR42753:SF2">
    <property type="entry name" value="PROLINE--TRNA LIGASE"/>
    <property type="match status" value="1"/>
</dbReference>
<evidence type="ECO:0000256" key="1">
    <source>
        <dbReference type="ARBA" id="ARBA00012831"/>
    </source>
</evidence>
<dbReference type="InterPro" id="IPR006195">
    <property type="entry name" value="aa-tRNA-synth_II"/>
</dbReference>
<dbReference type="PRINTS" id="PR01046">
    <property type="entry name" value="TRNASYNTHPRO"/>
</dbReference>
<dbReference type="Pfam" id="PF03129">
    <property type="entry name" value="HGTP_anticodon"/>
    <property type="match status" value="1"/>
</dbReference>
<sequence length="422" mass="47082">MKYSNCFAKTSKMAPADADSANAKFLVQAGFVDQTMAGVYTWLPFGLSVLRKVEQIVREEMNALGALEIFMPSLHPKEFWEATNRWDNVGFHFKTHSQTDKDYALGASHEEVVTPLVKKFIESYKSLPFATYQINTKFRDELRAKSGVLRGREFRMKDMYSFHTNQEDLSAFYQKTLEAYVRAYNRCGLNVKVAEASGGVFTKNMSHEFQALTDAGEDTILACSKCEFGQNVEVATVKDGDACPKCGSSIVTVKGIEIGNIFDLGTKYSDAFDLNFTDENGERKKVLMGCYGIGTSRLVGAIVEACHDEKGMIWPKSVAPFQVHLVTLNSKDDAVRENIMGTADDLVRDLEAQGVEVLWDDREDVSPGAKFADADLIGAPLRVIVSEKSLKEESVEWKERAGTESRLVKLADVLEEIKEFVK</sequence>
<evidence type="ECO:0000256" key="5">
    <source>
        <dbReference type="ARBA" id="ARBA00022840"/>
    </source>
</evidence>
<reference evidence="11 12" key="1">
    <citation type="journal article" date="2016" name="Nat. Commun.">
        <title>Thousands of microbial genomes shed light on interconnected biogeochemical processes in an aquifer system.</title>
        <authorList>
            <person name="Anantharaman K."/>
            <person name="Brown C.T."/>
            <person name="Hug L.A."/>
            <person name="Sharon I."/>
            <person name="Castelle C.J."/>
            <person name="Probst A.J."/>
            <person name="Thomas B.C."/>
            <person name="Singh A."/>
            <person name="Wilkins M.J."/>
            <person name="Karaoz U."/>
            <person name="Brodie E.L."/>
            <person name="Williams K.H."/>
            <person name="Hubbard S.S."/>
            <person name="Banfield J.F."/>
        </authorList>
    </citation>
    <scope>NUCLEOTIDE SEQUENCE [LARGE SCALE GENOMIC DNA]</scope>
</reference>
<keyword evidence="4" id="KW-0547">Nucleotide-binding</keyword>
<dbReference type="GO" id="GO:0004827">
    <property type="term" value="F:proline-tRNA ligase activity"/>
    <property type="evidence" value="ECO:0007669"/>
    <property type="project" value="UniProtKB-EC"/>
</dbReference>
<evidence type="ECO:0000256" key="6">
    <source>
        <dbReference type="ARBA" id="ARBA00022917"/>
    </source>
</evidence>
<evidence type="ECO:0000256" key="3">
    <source>
        <dbReference type="ARBA" id="ARBA00022598"/>
    </source>
</evidence>
<keyword evidence="6" id="KW-0648">Protein biosynthesis</keyword>
<dbReference type="InterPro" id="IPR004154">
    <property type="entry name" value="Anticodon-bd"/>
</dbReference>
<dbReference type="InterPro" id="IPR033730">
    <property type="entry name" value="ProRS_core_prok"/>
</dbReference>
<keyword evidence="3" id="KW-0436">Ligase</keyword>
<organism evidence="11 12">
    <name type="scientific">Candidatus Uhrbacteria bacterium RIFCSPLOWO2_02_FULL_48_18</name>
    <dbReference type="NCBI Taxonomy" id="1802408"/>
    <lineage>
        <taxon>Bacteria</taxon>
        <taxon>Candidatus Uhriibacteriota</taxon>
    </lineage>
</organism>
<comment type="catalytic activity">
    <reaction evidence="9">
        <text>tRNA(Pro) + L-proline + ATP = L-prolyl-tRNA(Pro) + AMP + diphosphate</text>
        <dbReference type="Rhea" id="RHEA:14305"/>
        <dbReference type="Rhea" id="RHEA-COMP:9700"/>
        <dbReference type="Rhea" id="RHEA-COMP:9702"/>
        <dbReference type="ChEBI" id="CHEBI:30616"/>
        <dbReference type="ChEBI" id="CHEBI:33019"/>
        <dbReference type="ChEBI" id="CHEBI:60039"/>
        <dbReference type="ChEBI" id="CHEBI:78442"/>
        <dbReference type="ChEBI" id="CHEBI:78532"/>
        <dbReference type="ChEBI" id="CHEBI:456215"/>
        <dbReference type="EC" id="6.1.1.15"/>
    </reaction>
</comment>
<dbReference type="Proteomes" id="UP000176593">
    <property type="component" value="Unassembled WGS sequence"/>
</dbReference>
<evidence type="ECO:0000259" key="10">
    <source>
        <dbReference type="PROSITE" id="PS50862"/>
    </source>
</evidence>
<dbReference type="EC" id="6.1.1.15" evidence="1"/>
<evidence type="ECO:0000256" key="7">
    <source>
        <dbReference type="ARBA" id="ARBA00023146"/>
    </source>
</evidence>
<dbReference type="InterPro" id="IPR045864">
    <property type="entry name" value="aa-tRNA-synth_II/BPL/LPL"/>
</dbReference>
<gene>
    <name evidence="11" type="ORF">A3I41_00220</name>
</gene>
<dbReference type="PANTHER" id="PTHR42753">
    <property type="entry name" value="MITOCHONDRIAL RIBOSOME PROTEIN L39/PROLYL-TRNA LIGASE FAMILY MEMBER"/>
    <property type="match status" value="1"/>
</dbReference>
<dbReference type="SUPFAM" id="SSF55681">
    <property type="entry name" value="Class II aaRS and biotin synthetases"/>
    <property type="match status" value="1"/>
</dbReference>
<proteinExistence type="predicted"/>
<accession>A0A1F7VCJ2</accession>
<dbReference type="InterPro" id="IPR036621">
    <property type="entry name" value="Anticodon-bd_dom_sf"/>
</dbReference>
<protein>
    <recommendedName>
        <fullName evidence="2">Proline--tRNA ligase</fullName>
        <ecNumber evidence="1">6.1.1.15</ecNumber>
    </recommendedName>
    <alternativeName>
        <fullName evidence="8">Prolyl-tRNA synthetase</fullName>
    </alternativeName>
</protein>
<dbReference type="Gene3D" id="3.30.930.10">
    <property type="entry name" value="Bira Bifunctional Protein, Domain 2"/>
    <property type="match status" value="1"/>
</dbReference>
<feature type="domain" description="Aminoacyl-transfer RNA synthetases class-II family profile" evidence="10">
    <location>
        <begin position="38"/>
        <end position="315"/>
    </location>
</feature>
<keyword evidence="7" id="KW-0030">Aminoacyl-tRNA synthetase</keyword>
<keyword evidence="5" id="KW-0067">ATP-binding</keyword>
<evidence type="ECO:0000313" key="12">
    <source>
        <dbReference type="Proteomes" id="UP000176593"/>
    </source>
</evidence>
<dbReference type="CDD" id="cd00861">
    <property type="entry name" value="ProRS_anticodon_short"/>
    <property type="match status" value="1"/>
</dbReference>
<comment type="caution">
    <text evidence="11">The sequence shown here is derived from an EMBL/GenBank/DDBJ whole genome shotgun (WGS) entry which is preliminary data.</text>
</comment>
<dbReference type="InterPro" id="IPR002316">
    <property type="entry name" value="Pro-tRNA-ligase_IIa"/>
</dbReference>
<name>A0A1F7VCJ2_9BACT</name>
<dbReference type="EMBL" id="MGEQ01000001">
    <property type="protein sequence ID" value="OGL88143.1"/>
    <property type="molecule type" value="Genomic_DNA"/>
</dbReference>
<dbReference type="AlphaFoldDB" id="A0A1F7VCJ2"/>
<evidence type="ECO:0000313" key="11">
    <source>
        <dbReference type="EMBL" id="OGL88143.1"/>
    </source>
</evidence>
<dbReference type="Gene3D" id="3.40.50.800">
    <property type="entry name" value="Anticodon-binding domain"/>
    <property type="match status" value="1"/>
</dbReference>
<evidence type="ECO:0000256" key="4">
    <source>
        <dbReference type="ARBA" id="ARBA00022741"/>
    </source>
</evidence>
<dbReference type="InterPro" id="IPR044140">
    <property type="entry name" value="ProRS_anticodon_short"/>
</dbReference>
<dbReference type="GO" id="GO:0005829">
    <property type="term" value="C:cytosol"/>
    <property type="evidence" value="ECO:0007669"/>
    <property type="project" value="TreeGrafter"/>
</dbReference>
<dbReference type="GO" id="GO:0005524">
    <property type="term" value="F:ATP binding"/>
    <property type="evidence" value="ECO:0007669"/>
    <property type="project" value="UniProtKB-KW"/>
</dbReference>